<proteinExistence type="predicted"/>
<dbReference type="Proteomes" id="UP000821845">
    <property type="component" value="Chromosome 1"/>
</dbReference>
<gene>
    <name evidence="1" type="ORF">HPB50_002715</name>
</gene>
<comment type="caution">
    <text evidence="1">The sequence shown here is derived from an EMBL/GenBank/DDBJ whole genome shotgun (WGS) entry which is preliminary data.</text>
</comment>
<protein>
    <submittedName>
        <fullName evidence="1">Uncharacterized protein</fullName>
    </submittedName>
</protein>
<keyword evidence="2" id="KW-1185">Reference proteome</keyword>
<accession>A0ACB7TA25</accession>
<evidence type="ECO:0000313" key="1">
    <source>
        <dbReference type="EMBL" id="KAH6944342.1"/>
    </source>
</evidence>
<dbReference type="EMBL" id="CM023481">
    <property type="protein sequence ID" value="KAH6944342.1"/>
    <property type="molecule type" value="Genomic_DNA"/>
</dbReference>
<reference evidence="1" key="1">
    <citation type="submission" date="2020-05" db="EMBL/GenBank/DDBJ databases">
        <title>Large-scale comparative analyses of tick genomes elucidate their genetic diversity and vector capacities.</title>
        <authorList>
            <person name="Jia N."/>
            <person name="Wang J."/>
            <person name="Shi W."/>
            <person name="Du L."/>
            <person name="Sun Y."/>
            <person name="Zhan W."/>
            <person name="Jiang J."/>
            <person name="Wang Q."/>
            <person name="Zhang B."/>
            <person name="Ji P."/>
            <person name="Sakyi L.B."/>
            <person name="Cui X."/>
            <person name="Yuan T."/>
            <person name="Jiang B."/>
            <person name="Yang W."/>
            <person name="Lam T.T.-Y."/>
            <person name="Chang Q."/>
            <person name="Ding S."/>
            <person name="Wang X."/>
            <person name="Zhu J."/>
            <person name="Ruan X."/>
            <person name="Zhao L."/>
            <person name="Wei J."/>
            <person name="Que T."/>
            <person name="Du C."/>
            <person name="Cheng J."/>
            <person name="Dai P."/>
            <person name="Han X."/>
            <person name="Huang E."/>
            <person name="Gao Y."/>
            <person name="Liu J."/>
            <person name="Shao H."/>
            <person name="Ye R."/>
            <person name="Li L."/>
            <person name="Wei W."/>
            <person name="Wang X."/>
            <person name="Wang C."/>
            <person name="Yang T."/>
            <person name="Huo Q."/>
            <person name="Li W."/>
            <person name="Guo W."/>
            <person name="Chen H."/>
            <person name="Zhou L."/>
            <person name="Ni X."/>
            <person name="Tian J."/>
            <person name="Zhou Y."/>
            <person name="Sheng Y."/>
            <person name="Liu T."/>
            <person name="Pan Y."/>
            <person name="Xia L."/>
            <person name="Li J."/>
            <person name="Zhao F."/>
            <person name="Cao W."/>
        </authorList>
    </citation>
    <scope>NUCLEOTIDE SEQUENCE</scope>
    <source>
        <strain evidence="1">Hyas-2018</strain>
    </source>
</reference>
<name>A0ACB7TA25_HYAAI</name>
<evidence type="ECO:0000313" key="2">
    <source>
        <dbReference type="Proteomes" id="UP000821845"/>
    </source>
</evidence>
<sequence>MALSPSDVSDLGESWYKDAVDILKKCFGDRTRLEKEYFSRLRVLPSVRSSDPIALRKLYDQVLINIQGLVTLGVIKK</sequence>
<organism evidence="1 2">
    <name type="scientific">Hyalomma asiaticum</name>
    <name type="common">Tick</name>
    <dbReference type="NCBI Taxonomy" id="266040"/>
    <lineage>
        <taxon>Eukaryota</taxon>
        <taxon>Metazoa</taxon>
        <taxon>Ecdysozoa</taxon>
        <taxon>Arthropoda</taxon>
        <taxon>Chelicerata</taxon>
        <taxon>Arachnida</taxon>
        <taxon>Acari</taxon>
        <taxon>Parasitiformes</taxon>
        <taxon>Ixodida</taxon>
        <taxon>Ixodoidea</taxon>
        <taxon>Ixodidae</taxon>
        <taxon>Hyalomminae</taxon>
        <taxon>Hyalomma</taxon>
    </lineage>
</organism>